<protein>
    <submittedName>
        <fullName evidence="3">Uncharacterized protein</fullName>
    </submittedName>
</protein>
<dbReference type="AlphaFoldDB" id="A0A420DAV2"/>
<sequence>MTPEDNINEQERKLREMDYNPGEDIFNREEHVPLDGDGNPIKDPSQVNDEMPFGLDVPGAEDDDNFEQINDQLPDEENNYYSQSDNEDDHEEQNEDLIE</sequence>
<evidence type="ECO:0000313" key="4">
    <source>
        <dbReference type="Proteomes" id="UP000285906"/>
    </source>
</evidence>
<dbReference type="RefSeq" id="WP_120212963.1">
    <property type="nucleotide sequence ID" value="NZ_BMCW01000001.1"/>
</dbReference>
<feature type="compositionally biased region" description="Basic and acidic residues" evidence="1">
    <location>
        <begin position="25"/>
        <end position="34"/>
    </location>
</feature>
<evidence type="ECO:0000313" key="5">
    <source>
        <dbReference type="Proteomes" id="UP000658202"/>
    </source>
</evidence>
<accession>A0A420DAV2</accession>
<evidence type="ECO:0000256" key="1">
    <source>
        <dbReference type="SAM" id="MobiDB-lite"/>
    </source>
</evidence>
<reference evidence="3 4" key="2">
    <citation type="submission" date="2018-09" db="EMBL/GenBank/DDBJ databases">
        <title>Genomic Encyclopedia of Archaeal and Bacterial Type Strains, Phase II (KMG-II): from individual species to whole genera.</title>
        <authorList>
            <person name="Goeker M."/>
        </authorList>
    </citation>
    <scope>NUCLEOTIDE SEQUENCE [LARGE SCALE GENOMIC DNA]</scope>
    <source>
        <strain evidence="3 4">DSM 27620</strain>
    </source>
</reference>
<comment type="caution">
    <text evidence="3">The sequence shown here is derived from an EMBL/GenBank/DDBJ whole genome shotgun (WGS) entry which is preliminary data.</text>
</comment>
<dbReference type="Proteomes" id="UP000658202">
    <property type="component" value="Unassembled WGS sequence"/>
</dbReference>
<dbReference type="EMBL" id="RAQH01000003">
    <property type="protein sequence ID" value="RKE88157.1"/>
    <property type="molecule type" value="Genomic_DNA"/>
</dbReference>
<dbReference type="Proteomes" id="UP000285906">
    <property type="component" value="Unassembled WGS sequence"/>
</dbReference>
<reference evidence="2" key="1">
    <citation type="journal article" date="2014" name="Int. J. Syst. Evol. Microbiol.">
        <title>Complete genome of a new Firmicutes species belonging to the dominant human colonic microbiota ('Ruminococcus bicirculans') reveals two chromosomes and a selective capacity to utilize plant glucans.</title>
        <authorList>
            <consortium name="NISC Comparative Sequencing Program"/>
            <person name="Wegmann U."/>
            <person name="Louis P."/>
            <person name="Goesmann A."/>
            <person name="Henrissat B."/>
            <person name="Duncan S.H."/>
            <person name="Flint H.J."/>
        </authorList>
    </citation>
    <scope>NUCLEOTIDE SEQUENCE</scope>
    <source>
        <strain evidence="2">CCM 8490</strain>
    </source>
</reference>
<name>A0A420DAV2_9FLAO</name>
<feature type="compositionally biased region" description="Basic and acidic residues" evidence="1">
    <location>
        <begin position="9"/>
        <end position="18"/>
    </location>
</feature>
<keyword evidence="5" id="KW-1185">Reference proteome</keyword>
<evidence type="ECO:0000313" key="3">
    <source>
        <dbReference type="EMBL" id="RKE88157.1"/>
    </source>
</evidence>
<gene>
    <name evidence="3" type="ORF">BXY58_1297</name>
    <name evidence="2" type="ORF">GCM10007332_10730</name>
</gene>
<evidence type="ECO:0000313" key="2">
    <source>
        <dbReference type="EMBL" id="GGG50917.1"/>
    </source>
</evidence>
<proteinExistence type="predicted"/>
<organism evidence="3 4">
    <name type="scientific">Epilithonimonas arachidiradicis</name>
    <dbReference type="NCBI Taxonomy" id="1617282"/>
    <lineage>
        <taxon>Bacteria</taxon>
        <taxon>Pseudomonadati</taxon>
        <taxon>Bacteroidota</taxon>
        <taxon>Flavobacteriia</taxon>
        <taxon>Flavobacteriales</taxon>
        <taxon>Weeksellaceae</taxon>
        <taxon>Chryseobacterium group</taxon>
        <taxon>Epilithonimonas</taxon>
    </lineage>
</organism>
<dbReference type="EMBL" id="BMCW01000001">
    <property type="protein sequence ID" value="GGG50917.1"/>
    <property type="molecule type" value="Genomic_DNA"/>
</dbReference>
<feature type="region of interest" description="Disordered" evidence="1">
    <location>
        <begin position="1"/>
        <end position="99"/>
    </location>
</feature>
<dbReference type="OrthoDB" id="1274607at2"/>
<feature type="compositionally biased region" description="Acidic residues" evidence="1">
    <location>
        <begin position="85"/>
        <end position="99"/>
    </location>
</feature>
<reference evidence="5" key="3">
    <citation type="journal article" date="2019" name="Int. J. Syst. Evol. Microbiol.">
        <title>The Global Catalogue of Microorganisms (GCM) 10K type strain sequencing project: providing services to taxonomists for standard genome sequencing and annotation.</title>
        <authorList>
            <consortium name="The Broad Institute Genomics Platform"/>
            <consortium name="The Broad Institute Genome Sequencing Center for Infectious Disease"/>
            <person name="Wu L."/>
            <person name="Ma J."/>
        </authorList>
    </citation>
    <scope>NUCLEOTIDE SEQUENCE [LARGE SCALE GENOMIC DNA]</scope>
    <source>
        <strain evidence="5">CCM 8490</strain>
    </source>
</reference>
<reference evidence="2" key="4">
    <citation type="submission" date="2024-05" db="EMBL/GenBank/DDBJ databases">
        <authorList>
            <person name="Sun Q."/>
            <person name="Sedlacek I."/>
        </authorList>
    </citation>
    <scope>NUCLEOTIDE SEQUENCE</scope>
    <source>
        <strain evidence="2">CCM 8490</strain>
    </source>
</reference>